<comment type="subcellular location">
    <subcellularLocation>
        <location evidence="5">Membrane</location>
        <topology evidence="5">Single-pass membrane protein</topology>
    </subcellularLocation>
</comment>
<dbReference type="GO" id="GO:0016020">
    <property type="term" value="C:membrane"/>
    <property type="evidence" value="ECO:0007669"/>
    <property type="project" value="UniProtKB-SubCell"/>
</dbReference>
<evidence type="ECO:0000256" key="3">
    <source>
        <dbReference type="ARBA" id="ARBA00022679"/>
    </source>
</evidence>
<dbReference type="InterPro" id="IPR002213">
    <property type="entry name" value="UDP_glucos_trans"/>
</dbReference>
<evidence type="ECO:0000256" key="4">
    <source>
        <dbReference type="RuleBase" id="RU003718"/>
    </source>
</evidence>
<feature type="chain" id="PRO_5042667457" description="UDP-glucuronosyltransferase" evidence="5">
    <location>
        <begin position="31"/>
        <end position="513"/>
    </location>
</feature>
<dbReference type="InterPro" id="IPR050271">
    <property type="entry name" value="UDP-glycosyltransferase"/>
</dbReference>
<dbReference type="CDD" id="cd03784">
    <property type="entry name" value="GT1_Gtf-like"/>
    <property type="match status" value="1"/>
</dbReference>
<evidence type="ECO:0000256" key="5">
    <source>
        <dbReference type="RuleBase" id="RU362059"/>
    </source>
</evidence>
<evidence type="ECO:0000313" key="7">
    <source>
        <dbReference type="Proteomes" id="UP001374579"/>
    </source>
</evidence>
<proteinExistence type="inferred from homology"/>
<dbReference type="EMBL" id="JBAMIC010000002">
    <property type="protein sequence ID" value="KAK7113576.1"/>
    <property type="molecule type" value="Genomic_DNA"/>
</dbReference>
<dbReference type="PANTHER" id="PTHR48043">
    <property type="entry name" value="EG:EG0003.4 PROTEIN-RELATED"/>
    <property type="match status" value="1"/>
</dbReference>
<keyword evidence="7" id="KW-1185">Reference proteome</keyword>
<evidence type="ECO:0000256" key="1">
    <source>
        <dbReference type="ARBA" id="ARBA00009995"/>
    </source>
</evidence>
<dbReference type="PROSITE" id="PS00375">
    <property type="entry name" value="UDPGT"/>
    <property type="match status" value="1"/>
</dbReference>
<dbReference type="EC" id="2.4.1.17" evidence="5"/>
<keyword evidence="5" id="KW-0472">Membrane</keyword>
<dbReference type="PANTHER" id="PTHR48043:SF145">
    <property type="entry name" value="FI06409P-RELATED"/>
    <property type="match status" value="1"/>
</dbReference>
<feature type="transmembrane region" description="Helical" evidence="5">
    <location>
        <begin position="474"/>
        <end position="502"/>
    </location>
</feature>
<sequence length="513" mass="58056">MATKHSPALPPWLAAVLITLTGMGMSTVQAKRVIMLPMPFENHIDYHGNVARALMKLGHEVWTIVPAILADRGKLDTSDLNVVLYDTPFDIEDRTMPRLPERYFKGMSDNYDELETIMKEHCERILKNHTFFKTLQHIKPDFVVIDNLSLVYMLVILPYKLGVPFAFVGSSYDPIAQRVPFSPAVTPLPVFPYSDHMTFFQRVKNTLVFLKHCWNYKDAYEDAVARFAPEKPSIPVDMLIARAEMWLVEMDHILDYPKPSLPNVKFIGGTVKGPAGPLPKEFNSFMDDALEGVVLVSFGKYVLGLPTDISDKLFEVFESLPMKVIFRSNLTSPNPSKIMTSTWLPQNDLLGHPNTKVFVSHCGKNGQYEALYHAVPVVATPLFYDQPYNAERMRVKGLAEVIDLRTSTAAEMTAAIMKVARQPRYKQAITAASRLFRQQFHVPVEVAARWLDHVMKYGGAYMRSAGQDLTMNEFLIFDVIGFLAVAFLVLLAGVLYAGLMVYRHIVCRKKKTE</sequence>
<comment type="caution">
    <text evidence="6">The sequence shown here is derived from an EMBL/GenBank/DDBJ whole genome shotgun (WGS) entry which is preliminary data.</text>
</comment>
<organism evidence="6 7">
    <name type="scientific">Littorina saxatilis</name>
    <dbReference type="NCBI Taxonomy" id="31220"/>
    <lineage>
        <taxon>Eukaryota</taxon>
        <taxon>Metazoa</taxon>
        <taxon>Spiralia</taxon>
        <taxon>Lophotrochozoa</taxon>
        <taxon>Mollusca</taxon>
        <taxon>Gastropoda</taxon>
        <taxon>Caenogastropoda</taxon>
        <taxon>Littorinimorpha</taxon>
        <taxon>Littorinoidea</taxon>
        <taxon>Littorinidae</taxon>
        <taxon>Littorina</taxon>
    </lineage>
</organism>
<keyword evidence="3 4" id="KW-0808">Transferase</keyword>
<dbReference type="FunFam" id="3.40.50.2000:FF:000021">
    <property type="entry name" value="UDP-glucuronosyltransferase"/>
    <property type="match status" value="1"/>
</dbReference>
<dbReference type="Proteomes" id="UP001374579">
    <property type="component" value="Unassembled WGS sequence"/>
</dbReference>
<feature type="signal peptide" evidence="5">
    <location>
        <begin position="1"/>
        <end position="30"/>
    </location>
</feature>
<gene>
    <name evidence="6" type="ORF">V1264_012839</name>
</gene>
<keyword evidence="2 4" id="KW-0328">Glycosyltransferase</keyword>
<dbReference type="SUPFAM" id="SSF53756">
    <property type="entry name" value="UDP-Glycosyltransferase/glycogen phosphorylase"/>
    <property type="match status" value="1"/>
</dbReference>
<accession>A0AAN9BVT2</accession>
<keyword evidence="5" id="KW-0732">Signal</keyword>
<keyword evidence="5" id="KW-0812">Transmembrane</keyword>
<protein>
    <recommendedName>
        <fullName evidence="5">UDP-glucuronosyltransferase</fullName>
        <ecNumber evidence="5">2.4.1.17</ecNumber>
    </recommendedName>
</protein>
<dbReference type="GO" id="GO:0015020">
    <property type="term" value="F:glucuronosyltransferase activity"/>
    <property type="evidence" value="ECO:0007669"/>
    <property type="project" value="UniProtKB-EC"/>
</dbReference>
<name>A0AAN9BVT2_9CAEN</name>
<evidence type="ECO:0000313" key="6">
    <source>
        <dbReference type="EMBL" id="KAK7113576.1"/>
    </source>
</evidence>
<evidence type="ECO:0000256" key="2">
    <source>
        <dbReference type="ARBA" id="ARBA00022676"/>
    </source>
</evidence>
<comment type="similarity">
    <text evidence="1 4">Belongs to the UDP-glycosyltransferase family.</text>
</comment>
<dbReference type="Pfam" id="PF00201">
    <property type="entry name" value="UDPGT"/>
    <property type="match status" value="1"/>
</dbReference>
<dbReference type="AlphaFoldDB" id="A0AAN9BVT2"/>
<dbReference type="InterPro" id="IPR035595">
    <property type="entry name" value="UDP_glycos_trans_CS"/>
</dbReference>
<comment type="catalytic activity">
    <reaction evidence="5">
        <text>glucuronate acceptor + UDP-alpha-D-glucuronate = acceptor beta-D-glucuronoside + UDP + H(+)</text>
        <dbReference type="Rhea" id="RHEA:21032"/>
        <dbReference type="ChEBI" id="CHEBI:15378"/>
        <dbReference type="ChEBI" id="CHEBI:58052"/>
        <dbReference type="ChEBI" id="CHEBI:58223"/>
        <dbReference type="ChEBI" id="CHEBI:132367"/>
        <dbReference type="ChEBI" id="CHEBI:132368"/>
        <dbReference type="EC" id="2.4.1.17"/>
    </reaction>
</comment>
<keyword evidence="5" id="KW-1133">Transmembrane helix</keyword>
<reference evidence="6 7" key="1">
    <citation type="submission" date="2024-02" db="EMBL/GenBank/DDBJ databases">
        <title>Chromosome-scale genome assembly of the rough periwinkle Littorina saxatilis.</title>
        <authorList>
            <person name="De Jode A."/>
            <person name="Faria R."/>
            <person name="Formenti G."/>
            <person name="Sims Y."/>
            <person name="Smith T.P."/>
            <person name="Tracey A."/>
            <person name="Wood J.M.D."/>
            <person name="Zagrodzka Z.B."/>
            <person name="Johannesson K."/>
            <person name="Butlin R.K."/>
            <person name="Leder E.H."/>
        </authorList>
    </citation>
    <scope>NUCLEOTIDE SEQUENCE [LARGE SCALE GENOMIC DNA]</scope>
    <source>
        <strain evidence="6">Snail1</strain>
        <tissue evidence="6">Muscle</tissue>
    </source>
</reference>
<dbReference type="Gene3D" id="3.40.50.2000">
    <property type="entry name" value="Glycogen Phosphorylase B"/>
    <property type="match status" value="2"/>
</dbReference>